<evidence type="ECO:0000313" key="5">
    <source>
        <dbReference type="EMBL" id="OEG74659.1"/>
    </source>
</evidence>
<dbReference type="EMBL" id="MCBT01000018">
    <property type="protein sequence ID" value="OEG74659.1"/>
    <property type="molecule type" value="Genomic_DNA"/>
</dbReference>
<keyword evidence="7" id="KW-1185">Reference proteome</keyword>
<dbReference type="InterPro" id="IPR011250">
    <property type="entry name" value="OMP/PagP_B-barrel"/>
</dbReference>
<evidence type="ECO:0000256" key="2">
    <source>
        <dbReference type="SAM" id="SignalP"/>
    </source>
</evidence>
<feature type="chain" id="PRO_5009179228" evidence="2">
    <location>
        <begin position="23"/>
        <end position="178"/>
    </location>
</feature>
<dbReference type="SUPFAM" id="SSF56925">
    <property type="entry name" value="OMPA-like"/>
    <property type="match status" value="1"/>
</dbReference>
<protein>
    <submittedName>
        <fullName evidence="5">Cell envelope biogenesis protein OmpA</fullName>
    </submittedName>
    <submittedName>
        <fullName evidence="4">Membrane protein</fullName>
    </submittedName>
</protein>
<dbReference type="STRING" id="23.BEL05_19725"/>
<dbReference type="Pfam" id="PF13505">
    <property type="entry name" value="OMP_b-brl"/>
    <property type="match status" value="1"/>
</dbReference>
<reference evidence="4 7" key="2">
    <citation type="submission" date="2021-05" db="EMBL/GenBank/DDBJ databases">
        <title>Molecular characterization for Shewanella algae harboring chromosomal blaOXA-55-like strains isolated from clinical and environment sample.</title>
        <authorList>
            <person name="Ohama Y."/>
            <person name="Aoki K."/>
            <person name="Harada S."/>
            <person name="Moriya K."/>
            <person name="Ishii Y."/>
            <person name="Tateda K."/>
        </authorList>
    </citation>
    <scope>NUCLEOTIDE SEQUENCE [LARGE SCALE GENOMIC DNA]</scope>
    <source>
        <strain evidence="4 7">MBTL60-118</strain>
    </source>
</reference>
<evidence type="ECO:0000313" key="7">
    <source>
        <dbReference type="Proteomes" id="UP000773469"/>
    </source>
</evidence>
<evidence type="ECO:0000313" key="4">
    <source>
        <dbReference type="EMBL" id="GIU40547.1"/>
    </source>
</evidence>
<evidence type="ECO:0000313" key="6">
    <source>
        <dbReference type="Proteomes" id="UP000095230"/>
    </source>
</evidence>
<dbReference type="Proteomes" id="UP000095230">
    <property type="component" value="Unassembled WGS sequence"/>
</dbReference>
<name>A0A1E5IVP9_SHECO</name>
<dbReference type="EMBL" id="BPEU01000012">
    <property type="protein sequence ID" value="GIU40547.1"/>
    <property type="molecule type" value="Genomic_DNA"/>
</dbReference>
<reference evidence="5 6" key="1">
    <citation type="submission" date="2016-07" db="EMBL/GenBank/DDBJ databases">
        <title>Whole-genome of two Shewanella species isolated from a digestive organ of sea cucumber Apostichopus japonicus Selenka 1867.</title>
        <authorList>
            <person name="Hong H.-H."/>
            <person name="Choi H."/>
            <person name="Cheon S."/>
            <person name="Oh J.-S."/>
            <person name="Lee H.-G."/>
            <person name="Park C."/>
        </authorList>
    </citation>
    <scope>NUCLEOTIDE SEQUENCE [LARGE SCALE GENOMIC DNA]</scope>
    <source>
        <strain evidence="5 6">CSB03KR</strain>
    </source>
</reference>
<dbReference type="Proteomes" id="UP000773469">
    <property type="component" value="Unassembled WGS sequence"/>
</dbReference>
<sequence>MKRSWLVVLSLVCSLVASSASAIVVKDIKGYYLGALGGYSQLEAGAFDESAISYGVYGGYYFSKNFAVETAYVMTDNYVDVGDVTANHLSFAAKFHHYFSNTYSMFIKAGAASTKVKSDADYDGVGWLWGAGLNMAFSNNINVRLAYEMLYTDLDTNGVDERVESDLGNVYLGIHYQF</sequence>
<gene>
    <name evidence="5" type="ORF">BEL05_19725</name>
    <name evidence="4" type="ORF">TUM3794_18660</name>
</gene>
<dbReference type="RefSeq" id="WP_069670819.1">
    <property type="nucleotide sequence ID" value="NZ_BPEU01000012.1"/>
</dbReference>
<keyword evidence="1 2" id="KW-0732">Signal</keyword>
<dbReference type="AlphaFoldDB" id="A0A1E5IVP9"/>
<feature type="signal peptide" evidence="2">
    <location>
        <begin position="1"/>
        <end position="22"/>
    </location>
</feature>
<accession>A0A1E5IVP9</accession>
<organism evidence="5 6">
    <name type="scientific">Shewanella colwelliana</name>
    <name type="common">Alteromonas colwelliana</name>
    <dbReference type="NCBI Taxonomy" id="23"/>
    <lineage>
        <taxon>Bacteria</taxon>
        <taxon>Pseudomonadati</taxon>
        <taxon>Pseudomonadota</taxon>
        <taxon>Gammaproteobacteria</taxon>
        <taxon>Alteromonadales</taxon>
        <taxon>Shewanellaceae</taxon>
        <taxon>Shewanella</taxon>
    </lineage>
</organism>
<dbReference type="OrthoDB" id="6265027at2"/>
<comment type="caution">
    <text evidence="5">The sequence shown here is derived from an EMBL/GenBank/DDBJ whole genome shotgun (WGS) entry which is preliminary data.</text>
</comment>
<evidence type="ECO:0000256" key="1">
    <source>
        <dbReference type="ARBA" id="ARBA00022729"/>
    </source>
</evidence>
<dbReference type="Gene3D" id="2.40.160.20">
    <property type="match status" value="1"/>
</dbReference>
<feature type="domain" description="Outer membrane protein beta-barrel" evidence="3">
    <location>
        <begin position="11"/>
        <end position="178"/>
    </location>
</feature>
<evidence type="ECO:0000259" key="3">
    <source>
        <dbReference type="Pfam" id="PF13505"/>
    </source>
</evidence>
<proteinExistence type="predicted"/>
<dbReference type="InterPro" id="IPR027385">
    <property type="entry name" value="Beta-barrel_OMP"/>
</dbReference>